<dbReference type="Proteomes" id="UP001161409">
    <property type="component" value="Unassembled WGS sequence"/>
</dbReference>
<reference evidence="2" key="1">
    <citation type="journal article" date="2014" name="Int. J. Syst. Evol. Microbiol.">
        <title>Complete genome of a new Firmicutes species belonging to the dominant human colonic microbiota ('Ruminococcus bicirculans') reveals two chromosomes and a selective capacity to utilize plant glucans.</title>
        <authorList>
            <consortium name="NISC Comparative Sequencing Program"/>
            <person name="Wegmann U."/>
            <person name="Louis P."/>
            <person name="Goesmann A."/>
            <person name="Henrissat B."/>
            <person name="Duncan S.H."/>
            <person name="Flint H.J."/>
        </authorList>
    </citation>
    <scope>NUCLEOTIDE SEQUENCE</scope>
    <source>
        <strain evidence="2">NBRC 103408</strain>
    </source>
</reference>
<dbReference type="EMBL" id="BSNF01000010">
    <property type="protein sequence ID" value="GLQ07794.1"/>
    <property type="molecule type" value="Genomic_DNA"/>
</dbReference>
<evidence type="ECO:0000256" key="1">
    <source>
        <dbReference type="SAM" id="Phobius"/>
    </source>
</evidence>
<evidence type="ECO:0000313" key="2">
    <source>
        <dbReference type="EMBL" id="GLQ07794.1"/>
    </source>
</evidence>
<comment type="caution">
    <text evidence="2">The sequence shown here is derived from an EMBL/GenBank/DDBJ whole genome shotgun (WGS) entry which is preliminary data.</text>
</comment>
<keyword evidence="1" id="KW-0812">Transmembrane</keyword>
<evidence type="ECO:0000313" key="3">
    <source>
        <dbReference type="Proteomes" id="UP001161409"/>
    </source>
</evidence>
<keyword evidence="1" id="KW-0472">Membrane</keyword>
<reference evidence="2" key="2">
    <citation type="submission" date="2023-01" db="EMBL/GenBank/DDBJ databases">
        <title>Draft genome sequence of Sneathiella chinensis strain NBRC 103408.</title>
        <authorList>
            <person name="Sun Q."/>
            <person name="Mori K."/>
        </authorList>
    </citation>
    <scope>NUCLEOTIDE SEQUENCE</scope>
    <source>
        <strain evidence="2">NBRC 103408</strain>
    </source>
</reference>
<dbReference type="RefSeq" id="WP_169562067.1">
    <property type="nucleotide sequence ID" value="NZ_BSNF01000010.1"/>
</dbReference>
<organism evidence="2 3">
    <name type="scientific">Sneathiella chinensis</name>
    <dbReference type="NCBI Taxonomy" id="349750"/>
    <lineage>
        <taxon>Bacteria</taxon>
        <taxon>Pseudomonadati</taxon>
        <taxon>Pseudomonadota</taxon>
        <taxon>Alphaproteobacteria</taxon>
        <taxon>Sneathiellales</taxon>
        <taxon>Sneathiellaceae</taxon>
        <taxon>Sneathiella</taxon>
    </lineage>
</organism>
<accession>A0ABQ5U964</accession>
<sequence length="195" mass="21137">MAPAKIQTYFRRPIDCSPNQLRAFTRIVMEGGEVPLANLQRGIPMAEVLFFTGIGNILMGVGAFRFAQAGYHRYLFAQAGVPEMYNPDSVETCWLCVSKPHRGKGVWKDARAARLAYLGNRPAHGLHRAANDLISPLVEPSGYAQAGTPFHSDTSEHLLRLVVLNHDPEYDAAKGLIYGPRHAPVGAGAGTGAEA</sequence>
<gene>
    <name evidence="2" type="ORF">GCM10007924_30160</name>
</gene>
<keyword evidence="1" id="KW-1133">Transmembrane helix</keyword>
<feature type="transmembrane region" description="Helical" evidence="1">
    <location>
        <begin position="48"/>
        <end position="67"/>
    </location>
</feature>
<keyword evidence="3" id="KW-1185">Reference proteome</keyword>
<proteinExistence type="predicted"/>
<name>A0ABQ5U964_9PROT</name>
<protein>
    <submittedName>
        <fullName evidence="2">Uncharacterized protein</fullName>
    </submittedName>
</protein>